<dbReference type="InterPro" id="IPR015943">
    <property type="entry name" value="WD40/YVTN_repeat-like_dom_sf"/>
</dbReference>
<name>A0A6G1S8I5_9ACAR</name>
<protein>
    <submittedName>
        <fullName evidence="5">WD and tetratricopeptide repeats protein 1</fullName>
    </submittedName>
</protein>
<feature type="region of interest" description="Disordered" evidence="4">
    <location>
        <begin position="1"/>
        <end position="23"/>
    </location>
</feature>
<dbReference type="PANTHER" id="PTHR15574">
    <property type="entry name" value="WD REPEAT DOMAIN-CONTAINING FAMILY"/>
    <property type="match status" value="1"/>
</dbReference>
<keyword evidence="2" id="KW-0677">Repeat</keyword>
<dbReference type="PROSITE" id="PS00678">
    <property type="entry name" value="WD_REPEATS_1"/>
    <property type="match status" value="1"/>
</dbReference>
<sequence length="660" mass="74066">MMTNHKQQQQQPQQPAISRTSDEASNTGLLWVRGRTFGLKPPGQQMSTSNDLMLRLKEEARLDEHKGCVNCLDWNQRGDQLASGSDDSTVIIWNVFRCKKQNVVKTGHEGNIFSVKFIPNTSDTLVATGASDCKVKVTNIFQNENLLDCTSCHIDRVKRLAVHPSEPNLIWSAAEDGLILEYDIRQKHVCNSSKPNNLLIDLRSISDLLQAKCLAVNPMRSEMLAVGSNDIYNRLFDRRFIKHNAPGTSCTAYFAPGHLLKTNNRSNHIQTYGTTYLSFNSKGTELLASYHAEQVYMFNVYEPWQCFRSFESTLMPLLLDTPIPGYDARSKTKPGQHVQRLGELKPIAALSANQVDHCDNANKEALDLSVVNLLNEYLNKIQNCPDLYRSRSIALQKRGWRGDDYQALRDCCCALALDPMDSQTIYQLATNLIKLNDHDAAGELLKFIESNRSEYDDDGFLKMTQEVLGNFNQKPLLSSGSSLDSLHSSVYDPYDSLPNYSTLQRSDSALACSRSLNSDCGQPRQVTKRLSNPFDFSKRFCGHCNMNTDIKEANFFGPNDEFIVGGSDDGAFYIWNKDTTNILKAVHADHHILNCVQPNPRICMLATSGIETAVKIWSPNGSINRDVKSLEARCAQNQKFISTDPLEAMIMMLYPGQEVG</sequence>
<dbReference type="PROSITE" id="PS50294">
    <property type="entry name" value="WD_REPEATS_REGION"/>
    <property type="match status" value="1"/>
</dbReference>
<dbReference type="InterPro" id="IPR036322">
    <property type="entry name" value="WD40_repeat_dom_sf"/>
</dbReference>
<evidence type="ECO:0000256" key="2">
    <source>
        <dbReference type="ARBA" id="ARBA00022737"/>
    </source>
</evidence>
<dbReference type="SMART" id="SM00320">
    <property type="entry name" value="WD40"/>
    <property type="match status" value="5"/>
</dbReference>
<evidence type="ECO:0000256" key="1">
    <source>
        <dbReference type="ARBA" id="ARBA00022574"/>
    </source>
</evidence>
<feature type="repeat" description="WD" evidence="3">
    <location>
        <begin position="62"/>
        <end position="95"/>
    </location>
</feature>
<dbReference type="GO" id="GO:0045717">
    <property type="term" value="P:negative regulation of fatty acid biosynthetic process"/>
    <property type="evidence" value="ECO:0007669"/>
    <property type="project" value="TreeGrafter"/>
</dbReference>
<dbReference type="PROSITE" id="PS50082">
    <property type="entry name" value="WD_REPEATS_2"/>
    <property type="match status" value="2"/>
</dbReference>
<organism evidence="5">
    <name type="scientific">Aceria tosichella</name>
    <name type="common">wheat curl mite</name>
    <dbReference type="NCBI Taxonomy" id="561515"/>
    <lineage>
        <taxon>Eukaryota</taxon>
        <taxon>Metazoa</taxon>
        <taxon>Ecdysozoa</taxon>
        <taxon>Arthropoda</taxon>
        <taxon>Chelicerata</taxon>
        <taxon>Arachnida</taxon>
        <taxon>Acari</taxon>
        <taxon>Acariformes</taxon>
        <taxon>Trombidiformes</taxon>
        <taxon>Prostigmata</taxon>
        <taxon>Eupodina</taxon>
        <taxon>Eriophyoidea</taxon>
        <taxon>Eriophyidae</taxon>
        <taxon>Eriophyinae</taxon>
        <taxon>Aceriini</taxon>
        <taxon>Aceria</taxon>
    </lineage>
</organism>
<evidence type="ECO:0000256" key="3">
    <source>
        <dbReference type="PROSITE-ProRule" id="PRU00221"/>
    </source>
</evidence>
<dbReference type="Gene3D" id="1.25.40.10">
    <property type="entry name" value="Tetratricopeptide repeat domain"/>
    <property type="match status" value="1"/>
</dbReference>
<dbReference type="InterPro" id="IPR045151">
    <property type="entry name" value="DCAF8"/>
</dbReference>
<dbReference type="EMBL" id="GGYP01001706">
    <property type="protein sequence ID" value="MDE46477.1"/>
    <property type="molecule type" value="Transcribed_RNA"/>
</dbReference>
<dbReference type="SUPFAM" id="SSF50978">
    <property type="entry name" value="WD40 repeat-like"/>
    <property type="match status" value="1"/>
</dbReference>
<accession>A0A6G1S8I5</accession>
<evidence type="ECO:0000256" key="4">
    <source>
        <dbReference type="SAM" id="MobiDB-lite"/>
    </source>
</evidence>
<feature type="repeat" description="WD" evidence="3">
    <location>
        <begin position="556"/>
        <end position="585"/>
    </location>
</feature>
<dbReference type="InterPro" id="IPR019775">
    <property type="entry name" value="WD40_repeat_CS"/>
</dbReference>
<keyword evidence="1 3" id="KW-0853">WD repeat</keyword>
<proteinExistence type="predicted"/>
<dbReference type="AlphaFoldDB" id="A0A6G1S8I5"/>
<dbReference type="PANTHER" id="PTHR15574:SF40">
    <property type="entry name" value="WD AND TETRATRICOPEPTIDE REPEATS PROTEIN 1"/>
    <property type="match status" value="1"/>
</dbReference>
<dbReference type="SUPFAM" id="SSF48452">
    <property type="entry name" value="TPR-like"/>
    <property type="match status" value="1"/>
</dbReference>
<reference evidence="5" key="1">
    <citation type="submission" date="2018-10" db="EMBL/GenBank/DDBJ databases">
        <title>Transcriptome assembly of Aceria tosichella (Wheat curl mite) Type 2.</title>
        <authorList>
            <person name="Scully E.D."/>
            <person name="Geib S.M."/>
            <person name="Palmer N.A."/>
            <person name="Gupta A.K."/>
            <person name="Sarath G."/>
            <person name="Tatineni S."/>
        </authorList>
    </citation>
    <scope>NUCLEOTIDE SEQUENCE</scope>
    <source>
        <strain evidence="5">LincolnNE</strain>
    </source>
</reference>
<dbReference type="GO" id="GO:0080008">
    <property type="term" value="C:Cul4-RING E3 ubiquitin ligase complex"/>
    <property type="evidence" value="ECO:0007669"/>
    <property type="project" value="TreeGrafter"/>
</dbReference>
<gene>
    <name evidence="5" type="primary">WDTC1</name>
    <name evidence="5" type="ORF">g.11794</name>
</gene>
<dbReference type="Gene3D" id="2.130.10.10">
    <property type="entry name" value="YVTN repeat-like/Quinoprotein amine dehydrogenase"/>
    <property type="match status" value="2"/>
</dbReference>
<evidence type="ECO:0000313" key="5">
    <source>
        <dbReference type="EMBL" id="MDE46477.1"/>
    </source>
</evidence>
<dbReference type="GO" id="GO:0005737">
    <property type="term" value="C:cytoplasm"/>
    <property type="evidence" value="ECO:0007669"/>
    <property type="project" value="TreeGrafter"/>
</dbReference>
<dbReference type="InterPro" id="IPR011990">
    <property type="entry name" value="TPR-like_helical_dom_sf"/>
</dbReference>
<dbReference type="InterPro" id="IPR001680">
    <property type="entry name" value="WD40_rpt"/>
</dbReference>
<dbReference type="Pfam" id="PF00400">
    <property type="entry name" value="WD40"/>
    <property type="match status" value="3"/>
</dbReference>